<evidence type="ECO:0000256" key="3">
    <source>
        <dbReference type="PROSITE-ProRule" id="PRU00023"/>
    </source>
</evidence>
<dbReference type="SMART" id="SM00248">
    <property type="entry name" value="ANK"/>
    <property type="match status" value="8"/>
</dbReference>
<evidence type="ECO:0000313" key="5">
    <source>
        <dbReference type="Proteomes" id="UP000243217"/>
    </source>
</evidence>
<keyword evidence="1" id="KW-0677">Repeat</keyword>
<feature type="repeat" description="ANK" evidence="3">
    <location>
        <begin position="240"/>
        <end position="272"/>
    </location>
</feature>
<sequence length="368" mass="39233">MIKDLVLPAVYGIGALSLALGVYEITLRGPLVIAAHEENVEQVKMLLMAGTNPNQTKCGFSVLFCAVSKGNVKIVKMLLSLGANVNKLSWGVAPLFVAAKNRYIDTVRALLEAKADPNGANKEKSTALLMAACQGDLALVEILLRGGADPNLYNNHGISPLYAAATLGYLEIARLLLGAGANPNHRENKFGLTPLLAASYIGNTELVKLLLAAQADVNLCAYRHNAILRFLGQSMENSNDGYSPLFVAVAHEYALIAQALIGAKADVNHGDEAPIMKAVEKGNVTIVRLLVQANARRDVTKNGQTLEMIANNLEEKTKTTILKLLTPPVVQTRSAIAVSLLDSVVRRDNAGLDRKVSSPIKPSQTVAA</sequence>
<dbReference type="InterPro" id="IPR002110">
    <property type="entry name" value="Ankyrin_rpt"/>
</dbReference>
<dbReference type="Pfam" id="PF13637">
    <property type="entry name" value="Ank_4"/>
    <property type="match status" value="1"/>
</dbReference>
<dbReference type="InterPro" id="IPR050889">
    <property type="entry name" value="Dendritic_Spine_Reg/Scaffold"/>
</dbReference>
<evidence type="ECO:0000256" key="1">
    <source>
        <dbReference type="ARBA" id="ARBA00022737"/>
    </source>
</evidence>
<feature type="repeat" description="ANK" evidence="3">
    <location>
        <begin position="156"/>
        <end position="188"/>
    </location>
</feature>
<feature type="repeat" description="ANK" evidence="3">
    <location>
        <begin position="190"/>
        <end position="222"/>
    </location>
</feature>
<name>A0A1V9YXY7_9STRA</name>
<dbReference type="EMBL" id="JNBS01002520">
    <property type="protein sequence ID" value="OQR90562.1"/>
    <property type="molecule type" value="Genomic_DNA"/>
</dbReference>
<keyword evidence="2 3" id="KW-0040">ANK repeat</keyword>
<dbReference type="InterPro" id="IPR036770">
    <property type="entry name" value="Ankyrin_rpt-contain_sf"/>
</dbReference>
<dbReference type="OrthoDB" id="194358at2759"/>
<dbReference type="STRING" id="74557.A0A1V9YXY7"/>
<feature type="repeat" description="ANK" evidence="3">
    <location>
        <begin position="58"/>
        <end position="90"/>
    </location>
</feature>
<evidence type="ECO:0000256" key="2">
    <source>
        <dbReference type="ARBA" id="ARBA00023043"/>
    </source>
</evidence>
<accession>A0A1V9YXY7</accession>
<feature type="repeat" description="ANK" evidence="3">
    <location>
        <begin position="123"/>
        <end position="155"/>
    </location>
</feature>
<gene>
    <name evidence="4" type="ORF">THRCLA_09283</name>
</gene>
<dbReference type="PROSITE" id="PS50297">
    <property type="entry name" value="ANK_REP_REGION"/>
    <property type="match status" value="4"/>
</dbReference>
<keyword evidence="5" id="KW-1185">Reference proteome</keyword>
<organism evidence="4 5">
    <name type="scientific">Thraustotheca clavata</name>
    <dbReference type="NCBI Taxonomy" id="74557"/>
    <lineage>
        <taxon>Eukaryota</taxon>
        <taxon>Sar</taxon>
        <taxon>Stramenopiles</taxon>
        <taxon>Oomycota</taxon>
        <taxon>Saprolegniomycetes</taxon>
        <taxon>Saprolegniales</taxon>
        <taxon>Achlyaceae</taxon>
        <taxon>Thraustotheca</taxon>
    </lineage>
</organism>
<dbReference type="PROSITE" id="PS50088">
    <property type="entry name" value="ANK_REPEAT"/>
    <property type="match status" value="6"/>
</dbReference>
<evidence type="ECO:0000313" key="4">
    <source>
        <dbReference type="EMBL" id="OQR90562.1"/>
    </source>
</evidence>
<comment type="caution">
    <text evidence="4">The sequence shown here is derived from an EMBL/GenBank/DDBJ whole genome shotgun (WGS) entry which is preliminary data.</text>
</comment>
<dbReference type="Pfam" id="PF12796">
    <property type="entry name" value="Ank_2"/>
    <property type="match status" value="2"/>
</dbReference>
<dbReference type="Proteomes" id="UP000243217">
    <property type="component" value="Unassembled WGS sequence"/>
</dbReference>
<dbReference type="AlphaFoldDB" id="A0A1V9YXY7"/>
<dbReference type="Gene3D" id="1.25.40.20">
    <property type="entry name" value="Ankyrin repeat-containing domain"/>
    <property type="match status" value="3"/>
</dbReference>
<feature type="repeat" description="ANK" evidence="3">
    <location>
        <begin position="90"/>
        <end position="122"/>
    </location>
</feature>
<dbReference type="PANTHER" id="PTHR24166">
    <property type="entry name" value="ROLLING PEBBLES, ISOFORM B"/>
    <property type="match status" value="1"/>
</dbReference>
<dbReference type="SUPFAM" id="SSF48403">
    <property type="entry name" value="Ankyrin repeat"/>
    <property type="match status" value="1"/>
</dbReference>
<proteinExistence type="predicted"/>
<reference evidence="4 5" key="1">
    <citation type="journal article" date="2014" name="Genome Biol. Evol.">
        <title>The secreted proteins of Achlya hypogyna and Thraustotheca clavata identify the ancestral oomycete secretome and reveal gene acquisitions by horizontal gene transfer.</title>
        <authorList>
            <person name="Misner I."/>
            <person name="Blouin N."/>
            <person name="Leonard G."/>
            <person name="Richards T.A."/>
            <person name="Lane C.E."/>
        </authorList>
    </citation>
    <scope>NUCLEOTIDE SEQUENCE [LARGE SCALE GENOMIC DNA]</scope>
    <source>
        <strain evidence="4 5">ATCC 34112</strain>
    </source>
</reference>
<dbReference type="PANTHER" id="PTHR24166:SF48">
    <property type="entry name" value="PROTEIN VAPYRIN"/>
    <property type="match status" value="1"/>
</dbReference>
<protein>
    <submittedName>
        <fullName evidence="4">Ankyrin</fullName>
    </submittedName>
</protein>
<dbReference type="Pfam" id="PF00023">
    <property type="entry name" value="Ank"/>
    <property type="match status" value="1"/>
</dbReference>